<dbReference type="AlphaFoldDB" id="A0A6J0C9D8"/>
<dbReference type="GO" id="GO:0003677">
    <property type="term" value="F:DNA binding"/>
    <property type="evidence" value="ECO:0007669"/>
    <property type="project" value="UniProtKB-KW"/>
</dbReference>
<evidence type="ECO:0000313" key="3">
    <source>
        <dbReference type="Proteomes" id="UP000829291"/>
    </source>
</evidence>
<dbReference type="InterPro" id="IPR006600">
    <property type="entry name" value="HTH_CenpB_DNA-bd_dom"/>
</dbReference>
<organism evidence="4">
    <name type="scientific">Neodiprion lecontei</name>
    <name type="common">Redheaded pine sawfly</name>
    <dbReference type="NCBI Taxonomy" id="441921"/>
    <lineage>
        <taxon>Eukaryota</taxon>
        <taxon>Metazoa</taxon>
        <taxon>Ecdysozoa</taxon>
        <taxon>Arthropoda</taxon>
        <taxon>Hexapoda</taxon>
        <taxon>Insecta</taxon>
        <taxon>Pterygota</taxon>
        <taxon>Neoptera</taxon>
        <taxon>Endopterygota</taxon>
        <taxon>Hymenoptera</taxon>
        <taxon>Tenthredinoidea</taxon>
        <taxon>Diprionidae</taxon>
        <taxon>Diprioninae</taxon>
        <taxon>Neodiprion</taxon>
    </lineage>
</organism>
<evidence type="ECO:0000259" key="2">
    <source>
        <dbReference type="Pfam" id="PF03221"/>
    </source>
</evidence>
<evidence type="ECO:0000313" key="4">
    <source>
        <dbReference type="RefSeq" id="XP_015523010.1"/>
    </source>
</evidence>
<gene>
    <name evidence="4" type="primary">LOC107226641</name>
</gene>
<dbReference type="RefSeq" id="XP_015523010.1">
    <property type="nucleotide sequence ID" value="XM_015667524.2"/>
</dbReference>
<keyword evidence="3" id="KW-1185">Reference proteome</keyword>
<feature type="domain" description="HTH CENPB-type" evidence="2">
    <location>
        <begin position="187"/>
        <end position="240"/>
    </location>
</feature>
<sequence length="273" mass="31331">MCDNKDPLTSGSVKKGEEQFNDEKRGIFTNALRHAFSIYESRSLISENPPASANADAIAIGECIANETIRILQEYVIVHDEDLISYHEPNKDKAYKACTFNKDEIDPFFNLADYQATLQDYVPLDYKKEAVTYAKMHPNYSLEVLQASGFSRLETKDDLKEWTDDIEKGGTRLDKLLQIDSETIKKFEKSRSIYEQVTTRTLQLWATAIAFPLLSEHFSFVASTKWVKYFKRKHGIRQRKITKFLSKNDVAKFEETVKAAGRFRTQVTSVIGN</sequence>
<dbReference type="OrthoDB" id="7553900at2759"/>
<dbReference type="Proteomes" id="UP000829291">
    <property type="component" value="Chromosome 7"/>
</dbReference>
<reference evidence="4" key="1">
    <citation type="submission" date="2025-08" db="UniProtKB">
        <authorList>
            <consortium name="RefSeq"/>
        </authorList>
    </citation>
    <scope>IDENTIFICATION</scope>
    <source>
        <tissue evidence="4">Thorax and Abdomen</tissue>
    </source>
</reference>
<dbReference type="Pfam" id="PF03221">
    <property type="entry name" value="HTH_Tnp_Tc5"/>
    <property type="match status" value="1"/>
</dbReference>
<accession>A0A6J0C9D8</accession>
<keyword evidence="1" id="KW-0238">DNA-binding</keyword>
<proteinExistence type="predicted"/>
<name>A0A6J0C9D8_NEOLC</name>
<dbReference type="KEGG" id="nlo:107226641"/>
<dbReference type="InParanoid" id="A0A6J0C9D8"/>
<dbReference type="GeneID" id="107226641"/>
<protein>
    <submittedName>
        <fullName evidence="4">Uncharacterized protein LOC107226641</fullName>
    </submittedName>
</protein>
<evidence type="ECO:0000256" key="1">
    <source>
        <dbReference type="ARBA" id="ARBA00023125"/>
    </source>
</evidence>